<evidence type="ECO:0000313" key="3">
    <source>
        <dbReference type="EMBL" id="RPA84133.1"/>
    </source>
</evidence>
<dbReference type="Gene3D" id="3.30.1370.110">
    <property type="match status" value="1"/>
</dbReference>
<feature type="compositionally biased region" description="Basic and acidic residues" evidence="1">
    <location>
        <begin position="299"/>
        <end position="308"/>
    </location>
</feature>
<organism evidence="3 4">
    <name type="scientific">Ascobolus immersus RN42</name>
    <dbReference type="NCBI Taxonomy" id="1160509"/>
    <lineage>
        <taxon>Eukaryota</taxon>
        <taxon>Fungi</taxon>
        <taxon>Dikarya</taxon>
        <taxon>Ascomycota</taxon>
        <taxon>Pezizomycotina</taxon>
        <taxon>Pezizomycetes</taxon>
        <taxon>Pezizales</taxon>
        <taxon>Ascobolaceae</taxon>
        <taxon>Ascobolus</taxon>
    </lineage>
</organism>
<protein>
    <recommendedName>
        <fullName evidence="2">Smr domain-containing protein</fullName>
    </recommendedName>
</protein>
<dbReference type="SMART" id="SM00463">
    <property type="entry name" value="SMR"/>
    <property type="match status" value="1"/>
</dbReference>
<dbReference type="STRING" id="1160509.A0A3N4IDC3"/>
<accession>A0A3N4IDC3</accession>
<gene>
    <name evidence="3" type="ORF">BJ508DRAFT_41715</name>
</gene>
<keyword evidence="4" id="KW-1185">Reference proteome</keyword>
<evidence type="ECO:0000259" key="2">
    <source>
        <dbReference type="PROSITE" id="PS50828"/>
    </source>
</evidence>
<dbReference type="GO" id="GO:0005634">
    <property type="term" value="C:nucleus"/>
    <property type="evidence" value="ECO:0007669"/>
    <property type="project" value="TreeGrafter"/>
</dbReference>
<dbReference type="SMART" id="SM01162">
    <property type="entry name" value="DUF1771"/>
    <property type="match status" value="1"/>
</dbReference>
<evidence type="ECO:0000256" key="1">
    <source>
        <dbReference type="SAM" id="MobiDB-lite"/>
    </source>
</evidence>
<dbReference type="SUPFAM" id="SSF160443">
    <property type="entry name" value="SMR domain-like"/>
    <property type="match status" value="1"/>
</dbReference>
<feature type="region of interest" description="Disordered" evidence="1">
    <location>
        <begin position="245"/>
        <end position="308"/>
    </location>
</feature>
<sequence>MSAPPDEQVLAKLEAVFCPTLDSTLVHLIYADTNNYEEAYESLSQLKEQALVDFAMAESSDSQNQSAEYDWRSETDMTNFSWTDCDGRSRNNSSSGSSVTTSSSVGNWDDVGDKVGNLAELKFMLPDLPSLTIELAYKKYKGDYNKVVDHLLNAQYLLGENEIPNGVDGFFEEAEMQYEKKGKKKKKGKKVNNQLDLQEQYRFLDGTEESNLPKPFSAALKSPSNATSGRLLDATNYAKIVSQVPTSTPRAPWAVTSRLPTSSYSSPSTPTESSDEWINVPGRRRSTSGSANPYLPPPRKIETRNTSSKDARALADAYSNDTSDYFDRARQAYRRANRNNHLGGLATYYADLGRETLEAAKQYSELAQYRIVDENSRSRSTASMRAGYADDCVDLHGVTVPVAKKIVREKLGLWWGGGRLESEVMKQPFKIITGMGKNSQDGKPRLLPEIALMLAKEGWRYRIEMGSVFVYSPKKTNVKTLPIR</sequence>
<dbReference type="AlphaFoldDB" id="A0A3N4IDC3"/>
<proteinExistence type="predicted"/>
<reference evidence="3 4" key="1">
    <citation type="journal article" date="2018" name="Nat. Ecol. Evol.">
        <title>Pezizomycetes genomes reveal the molecular basis of ectomycorrhizal truffle lifestyle.</title>
        <authorList>
            <person name="Murat C."/>
            <person name="Payen T."/>
            <person name="Noel B."/>
            <person name="Kuo A."/>
            <person name="Morin E."/>
            <person name="Chen J."/>
            <person name="Kohler A."/>
            <person name="Krizsan K."/>
            <person name="Balestrini R."/>
            <person name="Da Silva C."/>
            <person name="Montanini B."/>
            <person name="Hainaut M."/>
            <person name="Levati E."/>
            <person name="Barry K.W."/>
            <person name="Belfiori B."/>
            <person name="Cichocki N."/>
            <person name="Clum A."/>
            <person name="Dockter R.B."/>
            <person name="Fauchery L."/>
            <person name="Guy J."/>
            <person name="Iotti M."/>
            <person name="Le Tacon F."/>
            <person name="Lindquist E.A."/>
            <person name="Lipzen A."/>
            <person name="Malagnac F."/>
            <person name="Mello A."/>
            <person name="Molinier V."/>
            <person name="Miyauchi S."/>
            <person name="Poulain J."/>
            <person name="Riccioni C."/>
            <person name="Rubini A."/>
            <person name="Sitrit Y."/>
            <person name="Splivallo R."/>
            <person name="Traeger S."/>
            <person name="Wang M."/>
            <person name="Zifcakova L."/>
            <person name="Wipf D."/>
            <person name="Zambonelli A."/>
            <person name="Paolocci F."/>
            <person name="Nowrousian M."/>
            <person name="Ottonello S."/>
            <person name="Baldrian P."/>
            <person name="Spatafora J.W."/>
            <person name="Henrissat B."/>
            <person name="Nagy L.G."/>
            <person name="Aury J.M."/>
            <person name="Wincker P."/>
            <person name="Grigoriev I.V."/>
            <person name="Bonfante P."/>
            <person name="Martin F.M."/>
        </authorList>
    </citation>
    <scope>NUCLEOTIDE SEQUENCE [LARGE SCALE GENOMIC DNA]</scope>
    <source>
        <strain evidence="3 4">RN42</strain>
    </source>
</reference>
<evidence type="ECO:0000313" key="4">
    <source>
        <dbReference type="Proteomes" id="UP000275078"/>
    </source>
</evidence>
<dbReference type="GO" id="GO:0004519">
    <property type="term" value="F:endonuclease activity"/>
    <property type="evidence" value="ECO:0007669"/>
    <property type="project" value="TreeGrafter"/>
</dbReference>
<name>A0A3N4IDC3_ASCIM</name>
<dbReference type="InterPro" id="IPR002625">
    <property type="entry name" value="Smr_dom"/>
</dbReference>
<dbReference type="OrthoDB" id="443981at2759"/>
<dbReference type="InterPro" id="IPR036063">
    <property type="entry name" value="Smr_dom_sf"/>
</dbReference>
<dbReference type="InterPro" id="IPR013899">
    <property type="entry name" value="DUF1771"/>
</dbReference>
<feature type="domain" description="Smr" evidence="2">
    <location>
        <begin position="393"/>
        <end position="473"/>
    </location>
</feature>
<dbReference type="Proteomes" id="UP000275078">
    <property type="component" value="Unassembled WGS sequence"/>
</dbReference>
<dbReference type="InterPro" id="IPR052772">
    <property type="entry name" value="Endo/PolyKinase_Domain-Protein"/>
</dbReference>
<dbReference type="CDD" id="cd14279">
    <property type="entry name" value="CUE"/>
    <property type="match status" value="1"/>
</dbReference>
<dbReference type="PROSITE" id="PS50828">
    <property type="entry name" value="SMR"/>
    <property type="match status" value="1"/>
</dbReference>
<dbReference type="Pfam" id="PF08590">
    <property type="entry name" value="DUF1771"/>
    <property type="match status" value="1"/>
</dbReference>
<dbReference type="PANTHER" id="PTHR46535:SF1">
    <property type="entry name" value="NEDD4-BINDING PROTEIN 2"/>
    <property type="match status" value="1"/>
</dbReference>
<feature type="region of interest" description="Disordered" evidence="1">
    <location>
        <begin position="83"/>
        <end position="106"/>
    </location>
</feature>
<dbReference type="EMBL" id="ML119660">
    <property type="protein sequence ID" value="RPA84133.1"/>
    <property type="molecule type" value="Genomic_DNA"/>
</dbReference>
<feature type="compositionally biased region" description="Low complexity" evidence="1">
    <location>
        <begin position="90"/>
        <end position="105"/>
    </location>
</feature>
<dbReference type="PANTHER" id="PTHR46535">
    <property type="entry name" value="NEDD4-BINDING PROTEIN 2"/>
    <property type="match status" value="1"/>
</dbReference>
<feature type="compositionally biased region" description="Low complexity" evidence="1">
    <location>
        <begin position="256"/>
        <end position="272"/>
    </location>
</feature>